<protein>
    <submittedName>
        <fullName evidence="2">6-carboxy-5,6,7,8-tetrahydropterin synthase</fullName>
        <ecNumber evidence="2">4.1.2.50</ecNumber>
    </submittedName>
</protein>
<proteinExistence type="predicted"/>
<feature type="compositionally biased region" description="Gly residues" evidence="1">
    <location>
        <begin position="43"/>
        <end position="52"/>
    </location>
</feature>
<feature type="compositionally biased region" description="Low complexity" evidence="1">
    <location>
        <begin position="56"/>
        <end position="66"/>
    </location>
</feature>
<dbReference type="GO" id="GO:0070497">
    <property type="term" value="F:6-carboxytetrahydropterin synthase activity"/>
    <property type="evidence" value="ECO:0007669"/>
    <property type="project" value="UniProtKB-EC"/>
</dbReference>
<dbReference type="AlphaFoldDB" id="A0A6J4MKK9"/>
<evidence type="ECO:0000256" key="1">
    <source>
        <dbReference type="SAM" id="MobiDB-lite"/>
    </source>
</evidence>
<dbReference type="EMBL" id="CADCTW010000203">
    <property type="protein sequence ID" value="CAA9360755.1"/>
    <property type="molecule type" value="Genomic_DNA"/>
</dbReference>
<evidence type="ECO:0000313" key="2">
    <source>
        <dbReference type="EMBL" id="CAA9360755.1"/>
    </source>
</evidence>
<gene>
    <name evidence="2" type="ORF">AVDCRST_MAG68-4742</name>
</gene>
<feature type="non-terminal residue" evidence="2">
    <location>
        <position position="1"/>
    </location>
</feature>
<sequence length="118" mass="11640">GDIQGVRVRGGAQAAERGGGSQVRAAAWPLVPGEGVRERAGGPARGVGGGLRGAEARVPAAARTAGPPLPERYRGAGKPDQREPGAVDLGAVAAGAAGAQQSGGAGDVHDRVRVPRRL</sequence>
<reference evidence="2" key="1">
    <citation type="submission" date="2020-02" db="EMBL/GenBank/DDBJ databases">
        <authorList>
            <person name="Meier V. D."/>
        </authorList>
    </citation>
    <scope>NUCLEOTIDE SEQUENCE</scope>
    <source>
        <strain evidence="2">AVDCRST_MAG68</strain>
    </source>
</reference>
<feature type="compositionally biased region" description="Basic and acidic residues" evidence="1">
    <location>
        <begin position="71"/>
        <end position="85"/>
    </location>
</feature>
<keyword evidence="2" id="KW-0456">Lyase</keyword>
<feature type="compositionally biased region" description="Low complexity" evidence="1">
    <location>
        <begin position="86"/>
        <end position="100"/>
    </location>
</feature>
<organism evidence="2">
    <name type="scientific">uncultured Gemmatimonadota bacterium</name>
    <dbReference type="NCBI Taxonomy" id="203437"/>
    <lineage>
        <taxon>Bacteria</taxon>
        <taxon>Pseudomonadati</taxon>
        <taxon>Gemmatimonadota</taxon>
        <taxon>environmental samples</taxon>
    </lineage>
</organism>
<feature type="compositionally biased region" description="Low complexity" evidence="1">
    <location>
        <begin position="1"/>
        <end position="16"/>
    </location>
</feature>
<feature type="non-terminal residue" evidence="2">
    <location>
        <position position="118"/>
    </location>
</feature>
<dbReference type="EC" id="4.1.2.50" evidence="2"/>
<accession>A0A6J4MKK9</accession>
<name>A0A6J4MKK9_9BACT</name>
<feature type="region of interest" description="Disordered" evidence="1">
    <location>
        <begin position="1"/>
        <end position="118"/>
    </location>
</feature>
<feature type="compositionally biased region" description="Basic and acidic residues" evidence="1">
    <location>
        <begin position="107"/>
        <end position="118"/>
    </location>
</feature>